<dbReference type="AlphaFoldDB" id="A0A2Y9FYE6"/>
<dbReference type="GeneID" id="101360075"/>
<dbReference type="PANTHER" id="PTHR47745">
    <property type="entry name" value="IZUMO SPERM-EGG FUSION PROTEIN 2"/>
    <property type="match status" value="1"/>
</dbReference>
<dbReference type="PANTHER" id="PTHR47745:SF1">
    <property type="entry name" value="IZUMO SPERM-EGG FUSION PROTEIN 2"/>
    <property type="match status" value="1"/>
</dbReference>
<keyword evidence="3" id="KW-1133">Transmembrane helix</keyword>
<gene>
    <name evidence="6" type="primary">IZUMO2</name>
</gene>
<keyword evidence="2 4" id="KW-0732">Signal</keyword>
<dbReference type="InterPro" id="IPR029389">
    <property type="entry name" value="IZUMO"/>
</dbReference>
<dbReference type="RefSeq" id="XP_012412595.1">
    <property type="nucleotide sequence ID" value="XM_012557141.1"/>
</dbReference>
<organism evidence="5 6">
    <name type="scientific">Trichechus manatus latirostris</name>
    <name type="common">Florida manatee</name>
    <dbReference type="NCBI Taxonomy" id="127582"/>
    <lineage>
        <taxon>Eukaryota</taxon>
        <taxon>Metazoa</taxon>
        <taxon>Chordata</taxon>
        <taxon>Craniata</taxon>
        <taxon>Vertebrata</taxon>
        <taxon>Euteleostomi</taxon>
        <taxon>Mammalia</taxon>
        <taxon>Eutheria</taxon>
        <taxon>Afrotheria</taxon>
        <taxon>Sirenia</taxon>
        <taxon>Trichechidae</taxon>
        <taxon>Trichechus</taxon>
    </lineage>
</organism>
<evidence type="ECO:0000313" key="5">
    <source>
        <dbReference type="Proteomes" id="UP000248480"/>
    </source>
</evidence>
<dbReference type="Proteomes" id="UP000248480">
    <property type="component" value="Unplaced"/>
</dbReference>
<evidence type="ECO:0000256" key="1">
    <source>
        <dbReference type="ARBA" id="ARBA00009633"/>
    </source>
</evidence>
<reference evidence="6" key="1">
    <citation type="submission" date="2025-08" db="UniProtKB">
        <authorList>
            <consortium name="RefSeq"/>
        </authorList>
    </citation>
    <scope>IDENTIFICATION</scope>
</reference>
<evidence type="ECO:0000256" key="4">
    <source>
        <dbReference type="SAM" id="SignalP"/>
    </source>
</evidence>
<keyword evidence="3" id="KW-0812">Transmembrane</keyword>
<evidence type="ECO:0000256" key="2">
    <source>
        <dbReference type="ARBA" id="ARBA00022729"/>
    </source>
</evidence>
<feature type="signal peptide" evidence="4">
    <location>
        <begin position="1"/>
        <end position="17"/>
    </location>
</feature>
<accession>A0A2Y9FYE6</accession>
<sequence>MSLALALLLLLGLSARGGRSCLQCIPSVQEALSHLRFTLVPGRFHHEQLQARAQALLLGMEGPFFRDYAVNAFVGKVGTAKLDSVASFVKNQTETFMGDSLRDEPLMEQLVTFRQNVLLELKKVLKEYELKACHPKICHVLQEEVLDCFLCQKIIPQCIKYDYCFVNRQPRMALQYNTRSKYPWDQAAFGITISVFLALFLFMVIVFSAYMYRKNRRLLLQ</sequence>
<evidence type="ECO:0000256" key="3">
    <source>
        <dbReference type="SAM" id="Phobius"/>
    </source>
</evidence>
<dbReference type="OrthoDB" id="9895666at2759"/>
<protein>
    <submittedName>
        <fullName evidence="6">Izumo sperm-egg fusion protein 2 isoform X9</fullName>
    </submittedName>
</protein>
<proteinExistence type="inferred from homology"/>
<name>A0A2Y9FYE6_TRIMA</name>
<keyword evidence="5" id="KW-1185">Reference proteome</keyword>
<feature type="transmembrane region" description="Helical" evidence="3">
    <location>
        <begin position="187"/>
        <end position="212"/>
    </location>
</feature>
<dbReference type="CTD" id="126123"/>
<evidence type="ECO:0000313" key="6">
    <source>
        <dbReference type="RefSeq" id="XP_012412595.1"/>
    </source>
</evidence>
<dbReference type="Pfam" id="PF15005">
    <property type="entry name" value="IZUMO"/>
    <property type="match status" value="1"/>
</dbReference>
<dbReference type="InterPro" id="IPR042920">
    <property type="entry name" value="IZUMO2"/>
</dbReference>
<dbReference type="KEGG" id="tmu:101360075"/>
<keyword evidence="3" id="KW-0472">Membrane</keyword>
<feature type="chain" id="PRO_5016036181" evidence="4">
    <location>
        <begin position="18"/>
        <end position="221"/>
    </location>
</feature>
<comment type="similarity">
    <text evidence="1">Belongs to the Izumo family.</text>
</comment>